<evidence type="ECO:0000313" key="5">
    <source>
        <dbReference type="Proteomes" id="UP000004508"/>
    </source>
</evidence>
<keyword evidence="3" id="KW-0812">Transmembrane</keyword>
<dbReference type="Proteomes" id="UP000004508">
    <property type="component" value="Unassembled WGS sequence"/>
</dbReference>
<keyword evidence="3" id="KW-0472">Membrane</keyword>
<evidence type="ECO:0000256" key="2">
    <source>
        <dbReference type="SAM" id="MobiDB-lite"/>
    </source>
</evidence>
<dbReference type="EMBL" id="ADVG01000002">
    <property type="protein sequence ID" value="EFH86421.1"/>
    <property type="molecule type" value="Genomic_DNA"/>
</dbReference>
<feature type="transmembrane region" description="Helical" evidence="3">
    <location>
        <begin position="154"/>
        <end position="178"/>
    </location>
</feature>
<feature type="transmembrane region" description="Helical" evidence="3">
    <location>
        <begin position="111"/>
        <end position="133"/>
    </location>
</feature>
<feature type="coiled-coil region" evidence="1">
    <location>
        <begin position="258"/>
        <end position="285"/>
    </location>
</feature>
<dbReference type="AlphaFoldDB" id="D6TKX1"/>
<dbReference type="InParanoid" id="D6TKX1"/>
<protein>
    <recommendedName>
        <fullName evidence="6">Transmembrane protein</fullName>
    </recommendedName>
</protein>
<keyword evidence="1" id="KW-0175">Coiled coil</keyword>
<comment type="caution">
    <text evidence="4">The sequence shown here is derived from an EMBL/GenBank/DDBJ whole genome shotgun (WGS) entry which is preliminary data.</text>
</comment>
<organism evidence="4 5">
    <name type="scientific">Ktedonobacter racemifer DSM 44963</name>
    <dbReference type="NCBI Taxonomy" id="485913"/>
    <lineage>
        <taxon>Bacteria</taxon>
        <taxon>Bacillati</taxon>
        <taxon>Chloroflexota</taxon>
        <taxon>Ktedonobacteria</taxon>
        <taxon>Ktedonobacterales</taxon>
        <taxon>Ktedonobacteraceae</taxon>
        <taxon>Ktedonobacter</taxon>
    </lineage>
</organism>
<evidence type="ECO:0000313" key="4">
    <source>
        <dbReference type="EMBL" id="EFH86421.1"/>
    </source>
</evidence>
<evidence type="ECO:0008006" key="6">
    <source>
        <dbReference type="Google" id="ProtNLM"/>
    </source>
</evidence>
<proteinExistence type="predicted"/>
<evidence type="ECO:0000256" key="1">
    <source>
        <dbReference type="SAM" id="Coils"/>
    </source>
</evidence>
<dbReference type="STRING" id="485913.Krac_7719"/>
<name>D6TKX1_KTERA</name>
<feature type="compositionally biased region" description="Basic and acidic residues" evidence="2">
    <location>
        <begin position="34"/>
        <end position="49"/>
    </location>
</feature>
<dbReference type="RefSeq" id="WP_007910719.1">
    <property type="nucleotide sequence ID" value="NZ_ADVG01000002.1"/>
</dbReference>
<reference evidence="4 5" key="1">
    <citation type="journal article" date="2011" name="Stand. Genomic Sci.">
        <title>Non-contiguous finished genome sequence and contextual data of the filamentous soil bacterium Ktedonobacter racemifer type strain (SOSP1-21).</title>
        <authorList>
            <person name="Chang Y.J."/>
            <person name="Land M."/>
            <person name="Hauser L."/>
            <person name="Chertkov O."/>
            <person name="Del Rio T.G."/>
            <person name="Nolan M."/>
            <person name="Copeland A."/>
            <person name="Tice H."/>
            <person name="Cheng J.F."/>
            <person name="Lucas S."/>
            <person name="Han C."/>
            <person name="Goodwin L."/>
            <person name="Pitluck S."/>
            <person name="Ivanova N."/>
            <person name="Ovchinikova G."/>
            <person name="Pati A."/>
            <person name="Chen A."/>
            <person name="Palaniappan K."/>
            <person name="Mavromatis K."/>
            <person name="Liolios K."/>
            <person name="Brettin T."/>
            <person name="Fiebig A."/>
            <person name="Rohde M."/>
            <person name="Abt B."/>
            <person name="Goker M."/>
            <person name="Detter J.C."/>
            <person name="Woyke T."/>
            <person name="Bristow J."/>
            <person name="Eisen J.A."/>
            <person name="Markowitz V."/>
            <person name="Hugenholtz P."/>
            <person name="Kyrpides N.C."/>
            <person name="Klenk H.P."/>
            <person name="Lapidus A."/>
        </authorList>
    </citation>
    <scope>NUCLEOTIDE SEQUENCE [LARGE SCALE GENOMIC DNA]</scope>
    <source>
        <strain evidence="5">DSM 44963</strain>
    </source>
</reference>
<feature type="transmembrane region" description="Helical" evidence="3">
    <location>
        <begin position="79"/>
        <end position="99"/>
    </location>
</feature>
<keyword evidence="5" id="KW-1185">Reference proteome</keyword>
<gene>
    <name evidence="4" type="ORF">Krac_7719</name>
</gene>
<sequence length="313" mass="35642">MARRLAGFRDWVGSQWRRMGNGLNPWNQSRRNHPLPDPKEDPETPRTTSERLEQRFEDMMQEIDQLSQNHYSLEEHAEYSWIVLVRLVVPLIFFLSFGYEDGLFMTGFRDFSWERFILIMYVIGYALEGLRVAMVYSMNFSKSEERKKAYKAQLIIWAVMSLGCGVAQLASAIVIQALGGDQSVAGNSAIAQGAKAIMATIPWLVYAAIAIRVVLCAVADWACSGHLHKKKETIEQKVAKITTRATNLSTVIQSQINAQSMIDNARQFQAMVQNQREELQELRAQQKTVFDVVFQAGMRQINRVAEEMPEDDA</sequence>
<accession>D6TKX1</accession>
<keyword evidence="3" id="KW-1133">Transmembrane helix</keyword>
<feature type="transmembrane region" description="Helical" evidence="3">
    <location>
        <begin position="203"/>
        <end position="223"/>
    </location>
</feature>
<evidence type="ECO:0000256" key="3">
    <source>
        <dbReference type="SAM" id="Phobius"/>
    </source>
</evidence>
<feature type="region of interest" description="Disordered" evidence="2">
    <location>
        <begin position="22"/>
        <end position="49"/>
    </location>
</feature>